<keyword evidence="1" id="KW-0479">Metal-binding</keyword>
<keyword evidence="8" id="KW-1185">Reference proteome</keyword>
<keyword evidence="5" id="KW-0812">Transmembrane</keyword>
<proteinExistence type="predicted"/>
<keyword evidence="5" id="KW-0472">Membrane</keyword>
<protein>
    <recommendedName>
        <fullName evidence="6">RING-CH-type domain-containing protein</fullName>
    </recommendedName>
</protein>
<dbReference type="Gene3D" id="3.30.40.10">
    <property type="entry name" value="Zinc/RING finger domain, C3HC4 (zinc finger)"/>
    <property type="match status" value="1"/>
</dbReference>
<evidence type="ECO:0000313" key="7">
    <source>
        <dbReference type="EMBL" id="CAF9926977.1"/>
    </source>
</evidence>
<name>A0A8H3IGB5_9LECA</name>
<feature type="domain" description="RING-CH-type" evidence="6">
    <location>
        <begin position="76"/>
        <end position="169"/>
    </location>
</feature>
<organism evidence="7 8">
    <name type="scientific">Heterodermia speciosa</name>
    <dbReference type="NCBI Taxonomy" id="116794"/>
    <lineage>
        <taxon>Eukaryota</taxon>
        <taxon>Fungi</taxon>
        <taxon>Dikarya</taxon>
        <taxon>Ascomycota</taxon>
        <taxon>Pezizomycotina</taxon>
        <taxon>Lecanoromycetes</taxon>
        <taxon>OSLEUM clade</taxon>
        <taxon>Lecanoromycetidae</taxon>
        <taxon>Caliciales</taxon>
        <taxon>Physciaceae</taxon>
        <taxon>Heterodermia</taxon>
    </lineage>
</organism>
<comment type="caution">
    <text evidence="7">The sequence shown here is derived from an EMBL/GenBank/DDBJ whole genome shotgun (WGS) entry which is preliminary data.</text>
</comment>
<dbReference type="SUPFAM" id="SSF57850">
    <property type="entry name" value="RING/U-box"/>
    <property type="match status" value="1"/>
</dbReference>
<evidence type="ECO:0000256" key="2">
    <source>
        <dbReference type="ARBA" id="ARBA00022771"/>
    </source>
</evidence>
<dbReference type="AlphaFoldDB" id="A0A8H3IGB5"/>
<dbReference type="OrthoDB" id="264354at2759"/>
<dbReference type="SMART" id="SM00744">
    <property type="entry name" value="RINGv"/>
    <property type="match status" value="1"/>
</dbReference>
<evidence type="ECO:0000256" key="1">
    <source>
        <dbReference type="ARBA" id="ARBA00022723"/>
    </source>
</evidence>
<evidence type="ECO:0000313" key="8">
    <source>
        <dbReference type="Proteomes" id="UP000664521"/>
    </source>
</evidence>
<accession>A0A8H3IGB5</accession>
<dbReference type="Proteomes" id="UP000664521">
    <property type="component" value="Unassembled WGS sequence"/>
</dbReference>
<keyword evidence="5" id="KW-1133">Transmembrane helix</keyword>
<keyword evidence="2" id="KW-0863">Zinc-finger</keyword>
<dbReference type="EMBL" id="CAJPDS010000043">
    <property type="protein sequence ID" value="CAF9926977.1"/>
    <property type="molecule type" value="Genomic_DNA"/>
</dbReference>
<sequence>MASTGFQPAPQWQWPQDQTDQAAFADPPSIPGAFENGPNDAYKRHATSILEEEPASVNQDAADNPSKPDSQSGPRQKRWLPRTCRICLDVVQPTFETPSEHLPRAFQSAPGVSYVSENPEDGRLLRPCKCKGSAKYVHEGCLQAWRLADPNSKRNFWQCPTCGFRYRLDRMNWSHWVSSSITQIGLTVSIFFLAMFLLGFIADPIINLYLDPYSAISTDPLSKINHKIEPVLSEDDVPSWAEHFLKGLASLGLLGFVKFVFALSPWQWWNIRSSGIVSGGSGRGGATGRDRMASLSWVMIVLGVATFLWGVYKGVRAWSRRALTNAGGRIMDVGGEDDDDDEDEDGNS</sequence>
<dbReference type="Pfam" id="PF12906">
    <property type="entry name" value="RINGv"/>
    <property type="match status" value="1"/>
</dbReference>
<feature type="transmembrane region" description="Helical" evidence="5">
    <location>
        <begin position="248"/>
        <end position="271"/>
    </location>
</feature>
<keyword evidence="3" id="KW-0862">Zinc</keyword>
<dbReference type="InterPro" id="IPR013083">
    <property type="entry name" value="Znf_RING/FYVE/PHD"/>
</dbReference>
<feature type="region of interest" description="Disordered" evidence="4">
    <location>
        <begin position="1"/>
        <end position="77"/>
    </location>
</feature>
<gene>
    <name evidence="7" type="ORF">HETSPECPRED_006474</name>
</gene>
<feature type="transmembrane region" description="Helical" evidence="5">
    <location>
        <begin position="176"/>
        <end position="202"/>
    </location>
</feature>
<evidence type="ECO:0000259" key="6">
    <source>
        <dbReference type="PROSITE" id="PS51292"/>
    </source>
</evidence>
<evidence type="ECO:0000256" key="4">
    <source>
        <dbReference type="SAM" id="MobiDB-lite"/>
    </source>
</evidence>
<dbReference type="GO" id="GO:0008270">
    <property type="term" value="F:zinc ion binding"/>
    <property type="evidence" value="ECO:0007669"/>
    <property type="project" value="UniProtKB-KW"/>
</dbReference>
<dbReference type="CDD" id="cd16495">
    <property type="entry name" value="RING_CH-C4HC3_MARCH"/>
    <property type="match status" value="1"/>
</dbReference>
<dbReference type="InterPro" id="IPR011016">
    <property type="entry name" value="Znf_RING-CH"/>
</dbReference>
<feature type="compositionally biased region" description="Polar residues" evidence="4">
    <location>
        <begin position="56"/>
        <end position="74"/>
    </location>
</feature>
<reference evidence="7" key="1">
    <citation type="submission" date="2021-03" db="EMBL/GenBank/DDBJ databases">
        <authorList>
            <person name="Tagirdzhanova G."/>
        </authorList>
    </citation>
    <scope>NUCLEOTIDE SEQUENCE</scope>
</reference>
<evidence type="ECO:0000256" key="5">
    <source>
        <dbReference type="SAM" id="Phobius"/>
    </source>
</evidence>
<evidence type="ECO:0000256" key="3">
    <source>
        <dbReference type="ARBA" id="ARBA00022833"/>
    </source>
</evidence>
<feature type="transmembrane region" description="Helical" evidence="5">
    <location>
        <begin position="292"/>
        <end position="312"/>
    </location>
</feature>
<dbReference type="PROSITE" id="PS51292">
    <property type="entry name" value="ZF_RING_CH"/>
    <property type="match status" value="1"/>
</dbReference>
<dbReference type="PANTHER" id="PTHR46347:SF1">
    <property type="entry name" value="RING_FYVE_PHD ZINC FINGER SUPERFAMILY PROTEIN"/>
    <property type="match status" value="1"/>
</dbReference>
<feature type="compositionally biased region" description="Low complexity" evidence="4">
    <location>
        <begin position="7"/>
        <end position="23"/>
    </location>
</feature>
<dbReference type="PANTHER" id="PTHR46347">
    <property type="entry name" value="RING/FYVE/PHD ZINC FINGER SUPERFAMILY PROTEIN"/>
    <property type="match status" value="1"/>
</dbReference>